<reference evidence="8 9" key="1">
    <citation type="journal article" date="2010" name="Int. J. Syst. Evol. Microbiol.">
        <title>Reclassification of Herbaspirillum putei as a later heterotypic synonym of Herbaspirillum huttiense, with the description of H. huttiense subsp. huttiense subsp. nov. and H. huttiense subsp. putei subsp. nov., comb. nov., and description of Herbaspirillum aquaticum sp. nov.</title>
        <authorList>
            <person name="Dobritsa A.P."/>
            <person name="Reddy M.C."/>
            <person name="Samadpour M."/>
        </authorList>
    </citation>
    <scope>NUCLEOTIDE SEQUENCE [LARGE SCALE GENOMIC DNA]</scope>
    <source>
        <strain evidence="8 9">IEH 4430</strain>
    </source>
</reference>
<feature type="region of interest" description="Disordered" evidence="5">
    <location>
        <begin position="156"/>
        <end position="182"/>
    </location>
</feature>
<keyword evidence="2 4" id="KW-0472">Membrane</keyword>
<dbReference type="Proteomes" id="UP000214747">
    <property type="component" value="Unassembled WGS sequence"/>
</dbReference>
<dbReference type="EMBL" id="NJGV01000020">
    <property type="protein sequence ID" value="OWY33073.1"/>
    <property type="molecule type" value="Genomic_DNA"/>
</dbReference>
<proteinExistence type="inferred from homology"/>
<name>A0A225SPP2_9BURK</name>
<dbReference type="AlphaFoldDB" id="A0A225SPP2"/>
<evidence type="ECO:0000256" key="1">
    <source>
        <dbReference type="ARBA" id="ARBA00022729"/>
    </source>
</evidence>
<feature type="compositionally biased region" description="Basic and acidic residues" evidence="5">
    <location>
        <begin position="158"/>
        <end position="168"/>
    </location>
</feature>
<comment type="similarity">
    <text evidence="4">Belongs to the BamE family.</text>
</comment>
<evidence type="ECO:0000256" key="3">
    <source>
        <dbReference type="ARBA" id="ARBA00023237"/>
    </source>
</evidence>
<dbReference type="PANTHER" id="PTHR37482">
    <property type="entry name" value="OUTER MEMBRANE PROTEIN ASSEMBLY FACTOR BAME"/>
    <property type="match status" value="1"/>
</dbReference>
<comment type="function">
    <text evidence="4">Part of the outer membrane protein assembly complex, which is involved in assembly and insertion of beta-barrel proteins into the outer membrane.</text>
</comment>
<keyword evidence="3 4" id="KW-0998">Cell outer membrane</keyword>
<comment type="caution">
    <text evidence="8">The sequence shown here is derived from an EMBL/GenBank/DDBJ whole genome shotgun (WGS) entry which is preliminary data.</text>
</comment>
<dbReference type="RefSeq" id="WP_088756409.1">
    <property type="nucleotide sequence ID" value="NZ_JARJFG010000013.1"/>
</dbReference>
<dbReference type="Pfam" id="PF04355">
    <property type="entry name" value="BamE"/>
    <property type="match status" value="1"/>
</dbReference>
<evidence type="ECO:0000313" key="9">
    <source>
        <dbReference type="Proteomes" id="UP000214747"/>
    </source>
</evidence>
<gene>
    <name evidence="4" type="primary">bamE</name>
    <name evidence="8" type="ORF">CEJ45_18005</name>
</gene>
<evidence type="ECO:0000256" key="2">
    <source>
        <dbReference type="ARBA" id="ARBA00023136"/>
    </source>
</evidence>
<dbReference type="PROSITE" id="PS51257">
    <property type="entry name" value="PROKAR_LIPOPROTEIN"/>
    <property type="match status" value="1"/>
</dbReference>
<dbReference type="Gene3D" id="3.30.1450.10">
    <property type="match status" value="1"/>
</dbReference>
<dbReference type="GO" id="GO:0043165">
    <property type="term" value="P:Gram-negative-bacterium-type cell outer membrane assembly"/>
    <property type="evidence" value="ECO:0007669"/>
    <property type="project" value="UniProtKB-UniRule"/>
</dbReference>
<sequence>MKSRHHTTAVGVLAALAVSLAGCSSTKAPEQAAPTDTSGVKVTGKSNSLFGFLKPYRIDIQQGNFVSKEMVAQLRPGLTRDQVRFVLGTPLLTDMFHANRWDYDFRLAKGNGEIMTSRVSVFFKDDLLDHVEGGQNLPTESEYLTLITDAKVGAKASFSDKPKDDSEIKPASPVAPSSATNK</sequence>
<dbReference type="InterPro" id="IPR026592">
    <property type="entry name" value="BamE"/>
</dbReference>
<accession>A0A225SPP2</accession>
<evidence type="ECO:0000256" key="4">
    <source>
        <dbReference type="HAMAP-Rule" id="MF_00925"/>
    </source>
</evidence>
<evidence type="ECO:0000259" key="7">
    <source>
        <dbReference type="Pfam" id="PF04355"/>
    </source>
</evidence>
<protein>
    <recommendedName>
        <fullName evidence="4">Outer membrane protein assembly factor BamE</fullName>
    </recommendedName>
</protein>
<dbReference type="InterPro" id="IPR037873">
    <property type="entry name" value="BamE-like"/>
</dbReference>
<dbReference type="PANTHER" id="PTHR37482:SF1">
    <property type="entry name" value="OUTER MEMBRANE PROTEIN ASSEMBLY FACTOR BAME"/>
    <property type="match status" value="1"/>
</dbReference>
<comment type="subunit">
    <text evidence="4">Part of the Bam complex.</text>
</comment>
<evidence type="ECO:0000256" key="6">
    <source>
        <dbReference type="SAM" id="SignalP"/>
    </source>
</evidence>
<dbReference type="HAMAP" id="MF_00925">
    <property type="entry name" value="OM_assembly_BamE"/>
    <property type="match status" value="1"/>
</dbReference>
<keyword evidence="4" id="KW-0449">Lipoprotein</keyword>
<keyword evidence="9" id="KW-1185">Reference proteome</keyword>
<keyword evidence="1 4" id="KW-0732">Signal</keyword>
<dbReference type="GO" id="GO:0051205">
    <property type="term" value="P:protein insertion into membrane"/>
    <property type="evidence" value="ECO:0007669"/>
    <property type="project" value="UniProtKB-UniRule"/>
</dbReference>
<evidence type="ECO:0000256" key="5">
    <source>
        <dbReference type="SAM" id="MobiDB-lite"/>
    </source>
</evidence>
<dbReference type="InterPro" id="IPR007450">
    <property type="entry name" value="BamE_dom"/>
</dbReference>
<feature type="chain" id="PRO_5013406146" description="Outer membrane protein assembly factor BamE" evidence="6">
    <location>
        <begin position="29"/>
        <end position="182"/>
    </location>
</feature>
<feature type="signal peptide" evidence="6">
    <location>
        <begin position="1"/>
        <end position="28"/>
    </location>
</feature>
<evidence type="ECO:0000313" key="8">
    <source>
        <dbReference type="EMBL" id="OWY33073.1"/>
    </source>
</evidence>
<comment type="subcellular location">
    <subcellularLocation>
        <location evidence="4">Cell outer membrane</location>
        <topology evidence="4">Lipid-anchor</topology>
    </subcellularLocation>
</comment>
<organism evidence="8 9">
    <name type="scientific">Herbaspirillum aquaticum</name>
    <dbReference type="NCBI Taxonomy" id="568783"/>
    <lineage>
        <taxon>Bacteria</taxon>
        <taxon>Pseudomonadati</taxon>
        <taxon>Pseudomonadota</taxon>
        <taxon>Betaproteobacteria</taxon>
        <taxon>Burkholderiales</taxon>
        <taxon>Oxalobacteraceae</taxon>
        <taxon>Herbaspirillum</taxon>
    </lineage>
</organism>
<dbReference type="GO" id="GO:0030674">
    <property type="term" value="F:protein-macromolecule adaptor activity"/>
    <property type="evidence" value="ECO:0007669"/>
    <property type="project" value="TreeGrafter"/>
</dbReference>
<dbReference type="GO" id="GO:1990063">
    <property type="term" value="C:Bam protein complex"/>
    <property type="evidence" value="ECO:0007669"/>
    <property type="project" value="TreeGrafter"/>
</dbReference>
<keyword evidence="4" id="KW-0564">Palmitate</keyword>
<feature type="domain" description="Outer membrane protein assembly factor BamE" evidence="7">
    <location>
        <begin position="63"/>
        <end position="129"/>
    </location>
</feature>